<feature type="signal peptide" evidence="2">
    <location>
        <begin position="1"/>
        <end position="16"/>
    </location>
</feature>
<evidence type="ECO:0000256" key="2">
    <source>
        <dbReference type="SAM" id="SignalP"/>
    </source>
</evidence>
<feature type="chain" id="PRO_5042090166" evidence="2">
    <location>
        <begin position="17"/>
        <end position="224"/>
    </location>
</feature>
<feature type="compositionally biased region" description="Low complexity" evidence="1">
    <location>
        <begin position="150"/>
        <end position="174"/>
    </location>
</feature>
<evidence type="ECO:0000313" key="4">
    <source>
        <dbReference type="Proteomes" id="UP001218218"/>
    </source>
</evidence>
<gene>
    <name evidence="3" type="ORF">DFH08DRAFT_1085286</name>
</gene>
<dbReference type="Proteomes" id="UP001218218">
    <property type="component" value="Unassembled WGS sequence"/>
</dbReference>
<protein>
    <submittedName>
        <fullName evidence="3">Uncharacterized protein</fullName>
    </submittedName>
</protein>
<keyword evidence="4" id="KW-1185">Reference proteome</keyword>
<name>A0AAD6ZIM6_9AGAR</name>
<comment type="caution">
    <text evidence="3">The sequence shown here is derived from an EMBL/GenBank/DDBJ whole genome shotgun (WGS) entry which is preliminary data.</text>
</comment>
<evidence type="ECO:0000313" key="3">
    <source>
        <dbReference type="EMBL" id="KAJ7323881.1"/>
    </source>
</evidence>
<evidence type="ECO:0000256" key="1">
    <source>
        <dbReference type="SAM" id="MobiDB-lite"/>
    </source>
</evidence>
<accession>A0AAD6ZIM6</accession>
<proteinExistence type="predicted"/>
<dbReference type="AlphaFoldDB" id="A0AAD6ZIM6"/>
<dbReference type="EMBL" id="JARIHO010000045">
    <property type="protein sequence ID" value="KAJ7323881.1"/>
    <property type="molecule type" value="Genomic_DNA"/>
</dbReference>
<reference evidence="3" key="1">
    <citation type="submission" date="2023-03" db="EMBL/GenBank/DDBJ databases">
        <title>Massive genome expansion in bonnet fungi (Mycena s.s.) driven by repeated elements and novel gene families across ecological guilds.</title>
        <authorList>
            <consortium name="Lawrence Berkeley National Laboratory"/>
            <person name="Harder C.B."/>
            <person name="Miyauchi S."/>
            <person name="Viragh M."/>
            <person name="Kuo A."/>
            <person name="Thoen E."/>
            <person name="Andreopoulos B."/>
            <person name="Lu D."/>
            <person name="Skrede I."/>
            <person name="Drula E."/>
            <person name="Henrissat B."/>
            <person name="Morin E."/>
            <person name="Kohler A."/>
            <person name="Barry K."/>
            <person name="LaButti K."/>
            <person name="Morin E."/>
            <person name="Salamov A."/>
            <person name="Lipzen A."/>
            <person name="Mereny Z."/>
            <person name="Hegedus B."/>
            <person name="Baldrian P."/>
            <person name="Stursova M."/>
            <person name="Weitz H."/>
            <person name="Taylor A."/>
            <person name="Grigoriev I.V."/>
            <person name="Nagy L.G."/>
            <person name="Martin F."/>
            <person name="Kauserud H."/>
        </authorList>
    </citation>
    <scope>NUCLEOTIDE SEQUENCE</scope>
    <source>
        <strain evidence="3">CBHHK002</strain>
    </source>
</reference>
<organism evidence="3 4">
    <name type="scientific">Mycena albidolilacea</name>
    <dbReference type="NCBI Taxonomy" id="1033008"/>
    <lineage>
        <taxon>Eukaryota</taxon>
        <taxon>Fungi</taxon>
        <taxon>Dikarya</taxon>
        <taxon>Basidiomycota</taxon>
        <taxon>Agaricomycotina</taxon>
        <taxon>Agaricomycetes</taxon>
        <taxon>Agaricomycetidae</taxon>
        <taxon>Agaricales</taxon>
        <taxon>Marasmiineae</taxon>
        <taxon>Mycenaceae</taxon>
        <taxon>Mycena</taxon>
    </lineage>
</organism>
<feature type="compositionally biased region" description="Low complexity" evidence="1">
    <location>
        <begin position="114"/>
        <end position="143"/>
    </location>
</feature>
<feature type="region of interest" description="Disordered" evidence="1">
    <location>
        <begin position="105"/>
        <end position="197"/>
    </location>
</feature>
<keyword evidence="2" id="KW-0732">Signal</keyword>
<feature type="compositionally biased region" description="Gly residues" evidence="1">
    <location>
        <begin position="182"/>
        <end position="194"/>
    </location>
</feature>
<sequence length="224" mass="21383">MLAIVTFILGAQAVFAATTPFTNALKRQTLIPTDGCVSACTPLENATSAFTLAELCTSAVVNDYAQCYDCLVLVGVETQTSAQEVVDAYVANCKAGGVPVNGATVSGSSGGSSGTSTTQRGAASGTASAGSSTSTSTTTTTGSSSGGSSSGSSSDSSGGSSSSSSGNSGSSSGDADSDDGDSGGSSGSGLGSGSGFKSNSGMQLSAAYLVVSMSFAFSAVLLQS</sequence>